<evidence type="ECO:0000313" key="2">
    <source>
        <dbReference type="Proteomes" id="UP000478546"/>
    </source>
</evidence>
<name>A0A6B2H6S9_9BACT</name>
<dbReference type="RefSeq" id="WP_162344991.1">
    <property type="nucleotide sequence ID" value="NZ_JAAEAA010000003.1"/>
</dbReference>
<dbReference type="AlphaFoldDB" id="A0A6B2H6S9"/>
<evidence type="ECO:0000313" key="1">
    <source>
        <dbReference type="EMBL" id="NDK54942.1"/>
    </source>
</evidence>
<reference evidence="1 2" key="1">
    <citation type="submission" date="2020-01" db="EMBL/GenBank/DDBJ databases">
        <authorList>
            <person name="Kim M.K."/>
        </authorList>
    </citation>
    <scope>NUCLEOTIDE SEQUENCE [LARGE SCALE GENOMIC DNA]</scope>
    <source>
        <strain evidence="1 2">BT213</strain>
    </source>
</reference>
<accession>A0A6B2H6S9</accession>
<keyword evidence="2" id="KW-1185">Reference proteome</keyword>
<organism evidence="1 2">
    <name type="scientific">Pontibacter fetidus</name>
    <dbReference type="NCBI Taxonomy" id="2700082"/>
    <lineage>
        <taxon>Bacteria</taxon>
        <taxon>Pseudomonadati</taxon>
        <taxon>Bacteroidota</taxon>
        <taxon>Cytophagia</taxon>
        <taxon>Cytophagales</taxon>
        <taxon>Hymenobacteraceae</taxon>
        <taxon>Pontibacter</taxon>
    </lineage>
</organism>
<gene>
    <name evidence="1" type="ORF">GWO68_03330</name>
</gene>
<protein>
    <submittedName>
        <fullName evidence="1">Uncharacterized protein</fullName>
    </submittedName>
</protein>
<dbReference type="EMBL" id="JAAEAA010000003">
    <property type="protein sequence ID" value="NDK54942.1"/>
    <property type="molecule type" value="Genomic_DNA"/>
</dbReference>
<proteinExistence type="predicted"/>
<sequence length="86" mass="9860">MADNRKLRAIRQADQDWFSETVFPRLAVSSIRRNATIVSEDVFNKMAVEQLLERAGDLGDMLLKDFENEEDALSWVCEPISMQKLG</sequence>
<comment type="caution">
    <text evidence="1">The sequence shown here is derived from an EMBL/GenBank/DDBJ whole genome shotgun (WGS) entry which is preliminary data.</text>
</comment>
<dbReference type="Proteomes" id="UP000478546">
    <property type="component" value="Unassembled WGS sequence"/>
</dbReference>